<accession>A0A1F7IEV8</accession>
<protein>
    <submittedName>
        <fullName evidence="1">Uncharacterized protein</fullName>
    </submittedName>
</protein>
<sequence length="67" mass="7434">MNENPEKQVINIPKQVDLDSAAKSVKNTGSLNLHPKTYEDIRRSSGQDGINAVFDLVQTLKAILKIK</sequence>
<dbReference type="STRING" id="1802056.A2954_02495"/>
<gene>
    <name evidence="1" type="ORF">A2954_02495</name>
</gene>
<dbReference type="Proteomes" id="UP000177698">
    <property type="component" value="Unassembled WGS sequence"/>
</dbReference>
<proteinExistence type="predicted"/>
<comment type="caution">
    <text evidence="1">The sequence shown here is derived from an EMBL/GenBank/DDBJ whole genome shotgun (WGS) entry which is preliminary data.</text>
</comment>
<name>A0A1F7IEV8_9BACT</name>
<evidence type="ECO:0000313" key="2">
    <source>
        <dbReference type="Proteomes" id="UP000177698"/>
    </source>
</evidence>
<reference evidence="1 2" key="1">
    <citation type="journal article" date="2016" name="Nat. Commun.">
        <title>Thousands of microbial genomes shed light on interconnected biogeochemical processes in an aquifer system.</title>
        <authorList>
            <person name="Anantharaman K."/>
            <person name="Brown C.T."/>
            <person name="Hug L.A."/>
            <person name="Sharon I."/>
            <person name="Castelle C.J."/>
            <person name="Probst A.J."/>
            <person name="Thomas B.C."/>
            <person name="Singh A."/>
            <person name="Wilkins M.J."/>
            <person name="Karaoz U."/>
            <person name="Brodie E.L."/>
            <person name="Williams K.H."/>
            <person name="Hubbard S.S."/>
            <person name="Banfield J.F."/>
        </authorList>
    </citation>
    <scope>NUCLEOTIDE SEQUENCE [LARGE SCALE GENOMIC DNA]</scope>
</reference>
<dbReference type="AlphaFoldDB" id="A0A1F7IEV8"/>
<organism evidence="1 2">
    <name type="scientific">Candidatus Roizmanbacteria bacterium RIFCSPLOWO2_01_FULL_37_12</name>
    <dbReference type="NCBI Taxonomy" id="1802056"/>
    <lineage>
        <taxon>Bacteria</taxon>
        <taxon>Candidatus Roizmaniibacteriota</taxon>
    </lineage>
</organism>
<dbReference type="EMBL" id="MGAG01000008">
    <property type="protein sequence ID" value="OGK41895.1"/>
    <property type="molecule type" value="Genomic_DNA"/>
</dbReference>
<evidence type="ECO:0000313" key="1">
    <source>
        <dbReference type="EMBL" id="OGK41895.1"/>
    </source>
</evidence>